<dbReference type="Pfam" id="PF09351">
    <property type="entry name" value="DUF1993"/>
    <property type="match status" value="1"/>
</dbReference>
<dbReference type="EMBL" id="FSQW01000002">
    <property type="protein sequence ID" value="SIO12387.1"/>
    <property type="molecule type" value="Genomic_DNA"/>
</dbReference>
<dbReference type="OrthoDB" id="338237at2"/>
<dbReference type="SUPFAM" id="SSF109854">
    <property type="entry name" value="DinB/YfiT-like putative metalloenzymes"/>
    <property type="match status" value="1"/>
</dbReference>
<dbReference type="PANTHER" id="PTHR36922">
    <property type="entry name" value="BLL2446 PROTEIN"/>
    <property type="match status" value="1"/>
</dbReference>
<protein>
    <recommendedName>
        <fullName evidence="3">DUF1993 domain-containing protein</fullName>
    </recommendedName>
</protein>
<evidence type="ECO:0008006" key="3">
    <source>
        <dbReference type="Google" id="ProtNLM"/>
    </source>
</evidence>
<keyword evidence="2" id="KW-1185">Reference proteome</keyword>
<organism evidence="1 2">
    <name type="scientific">Parasphingorhabdus marina DSM 22363</name>
    <dbReference type="NCBI Taxonomy" id="1123272"/>
    <lineage>
        <taxon>Bacteria</taxon>
        <taxon>Pseudomonadati</taxon>
        <taxon>Pseudomonadota</taxon>
        <taxon>Alphaproteobacteria</taxon>
        <taxon>Sphingomonadales</taxon>
        <taxon>Sphingomonadaceae</taxon>
        <taxon>Parasphingorhabdus</taxon>
    </lineage>
</organism>
<name>A0A1N6GY69_9SPHN</name>
<evidence type="ECO:0000313" key="1">
    <source>
        <dbReference type="EMBL" id="SIO12387.1"/>
    </source>
</evidence>
<dbReference type="Gene3D" id="1.20.120.450">
    <property type="entry name" value="dinb family like domain"/>
    <property type="match status" value="1"/>
</dbReference>
<accession>A0A1N6GY69</accession>
<dbReference type="RefSeq" id="WP_074205970.1">
    <property type="nucleotide sequence ID" value="NZ_FSQW01000002.1"/>
</dbReference>
<reference evidence="2" key="1">
    <citation type="submission" date="2016-11" db="EMBL/GenBank/DDBJ databases">
        <authorList>
            <person name="Varghese N."/>
            <person name="Submissions S."/>
        </authorList>
    </citation>
    <scope>NUCLEOTIDE SEQUENCE [LARGE SCALE GENOMIC DNA]</scope>
    <source>
        <strain evidence="2">DSM 22363</strain>
    </source>
</reference>
<dbReference type="Proteomes" id="UP000185192">
    <property type="component" value="Unassembled WGS sequence"/>
</dbReference>
<dbReference type="InterPro" id="IPR018531">
    <property type="entry name" value="DUF1993"/>
</dbReference>
<sequence>MMISLYDAVIPSQLQIIDAVRALVDKARAHCEETGTAREEIIGARLIADMQPFSYQVKCCREHSLGAIDAVKEGVYTPSLVAPADSWEGLYEYLDEAQVGLEAISTEEMASFVGKPMEFRFKQTVMPFTAENFLLSFAQPNFYFHATTAYDLLRERGFAIGKMDFVGRPRIANPA</sequence>
<dbReference type="STRING" id="1123272.SAMN02745824_3041"/>
<dbReference type="AlphaFoldDB" id="A0A1N6GY69"/>
<dbReference type="PANTHER" id="PTHR36922:SF1">
    <property type="entry name" value="DUF1993 DOMAIN-CONTAINING PROTEIN"/>
    <property type="match status" value="1"/>
</dbReference>
<dbReference type="InterPro" id="IPR034660">
    <property type="entry name" value="DinB/YfiT-like"/>
</dbReference>
<gene>
    <name evidence="1" type="ORF">SAMN02745824_3041</name>
</gene>
<proteinExistence type="predicted"/>
<evidence type="ECO:0000313" key="2">
    <source>
        <dbReference type="Proteomes" id="UP000185192"/>
    </source>
</evidence>